<reference evidence="1" key="1">
    <citation type="submission" date="2023-07" db="EMBL/GenBank/DDBJ databases">
        <title>Black Yeasts Isolated from many extreme environments.</title>
        <authorList>
            <person name="Coleine C."/>
            <person name="Stajich J.E."/>
            <person name="Selbmann L."/>
        </authorList>
    </citation>
    <scope>NUCLEOTIDE SEQUENCE</scope>
    <source>
        <strain evidence="1">CCFEE 5714</strain>
    </source>
</reference>
<organism evidence="1 2">
    <name type="scientific">Vermiconidia calcicola</name>
    <dbReference type="NCBI Taxonomy" id="1690605"/>
    <lineage>
        <taxon>Eukaryota</taxon>
        <taxon>Fungi</taxon>
        <taxon>Dikarya</taxon>
        <taxon>Ascomycota</taxon>
        <taxon>Pezizomycotina</taxon>
        <taxon>Dothideomycetes</taxon>
        <taxon>Dothideomycetidae</taxon>
        <taxon>Mycosphaerellales</taxon>
        <taxon>Extremaceae</taxon>
        <taxon>Vermiconidia</taxon>
    </lineage>
</organism>
<sequence length="326" mass="35757">MPTSNCIKNVAVVGAGGNSERPITDELLGSGKFRVTAITRTKSTSKLPQGVTVAEVDYDNHASLVHALQSQDALVITLSGYTLDQQSKLIEAAAEARVSWILPNGWGPDIADESLVKDVFPFQKIANGIQECKTEFAKYDDRSAFISVCTGRWYEYSLTTSMAFGIDLKEKKANFYDNGETKISVSTFAQVGRGVAALLGLPIKPEGGDTERCLEKFRNATVYINSFTVSQRDIFESILRVTGDKESHWTTESESAKEIYRNGMEGMKNGNMKAVMRGFSARVFYPDGSGNFESQRGTLNATLNLPKEDLDQATDAAVKAVRRESE</sequence>
<gene>
    <name evidence="1" type="ORF">LTR37_006378</name>
</gene>
<name>A0ACC3NH26_9PEZI</name>
<dbReference type="EMBL" id="JAUTXU010000042">
    <property type="protein sequence ID" value="KAK3716482.1"/>
    <property type="molecule type" value="Genomic_DNA"/>
</dbReference>
<accession>A0ACC3NH26</accession>
<evidence type="ECO:0000313" key="2">
    <source>
        <dbReference type="Proteomes" id="UP001281147"/>
    </source>
</evidence>
<protein>
    <submittedName>
        <fullName evidence="1">Uncharacterized protein</fullName>
    </submittedName>
</protein>
<proteinExistence type="predicted"/>
<evidence type="ECO:0000313" key="1">
    <source>
        <dbReference type="EMBL" id="KAK3716482.1"/>
    </source>
</evidence>
<keyword evidence="2" id="KW-1185">Reference proteome</keyword>
<comment type="caution">
    <text evidence="1">The sequence shown here is derived from an EMBL/GenBank/DDBJ whole genome shotgun (WGS) entry which is preliminary data.</text>
</comment>
<dbReference type="Proteomes" id="UP001281147">
    <property type="component" value="Unassembled WGS sequence"/>
</dbReference>